<name>A0ACC2K081_9PEZI</name>
<evidence type="ECO:0000313" key="2">
    <source>
        <dbReference type="Proteomes" id="UP001153332"/>
    </source>
</evidence>
<protein>
    <submittedName>
        <fullName evidence="1">Uncharacterized protein</fullName>
    </submittedName>
</protein>
<reference evidence="1" key="1">
    <citation type="submission" date="2022-12" db="EMBL/GenBank/DDBJ databases">
        <title>Genome Sequence of Lasiodiplodia mahajangana.</title>
        <authorList>
            <person name="Buettner E."/>
        </authorList>
    </citation>
    <scope>NUCLEOTIDE SEQUENCE</scope>
    <source>
        <strain evidence="1">VT137</strain>
    </source>
</reference>
<comment type="caution">
    <text evidence="1">The sequence shown here is derived from an EMBL/GenBank/DDBJ whole genome shotgun (WGS) entry which is preliminary data.</text>
</comment>
<accession>A0ACC2K081</accession>
<dbReference type="Proteomes" id="UP001153332">
    <property type="component" value="Unassembled WGS sequence"/>
</dbReference>
<proteinExistence type="predicted"/>
<keyword evidence="2" id="KW-1185">Reference proteome</keyword>
<organism evidence="1 2">
    <name type="scientific">Lasiodiplodia mahajangana</name>
    <dbReference type="NCBI Taxonomy" id="1108764"/>
    <lineage>
        <taxon>Eukaryota</taxon>
        <taxon>Fungi</taxon>
        <taxon>Dikarya</taxon>
        <taxon>Ascomycota</taxon>
        <taxon>Pezizomycotina</taxon>
        <taxon>Dothideomycetes</taxon>
        <taxon>Dothideomycetes incertae sedis</taxon>
        <taxon>Botryosphaeriales</taxon>
        <taxon>Botryosphaeriaceae</taxon>
        <taxon>Lasiodiplodia</taxon>
    </lineage>
</organism>
<evidence type="ECO:0000313" key="1">
    <source>
        <dbReference type="EMBL" id="KAJ8132878.1"/>
    </source>
</evidence>
<gene>
    <name evidence="1" type="ORF">O1611_g744</name>
</gene>
<sequence>MSYSVLRQSSPIQEVILHRVVIPEAIGNKGGADGPLDKVTDPTSVPMEREAPVLRIPRTTIAPTIQKRQDDGQIQALSAQLQSATEAISSVSLSASSALSQMSQSAQSARQSADQASQSLRQSADQAVQSANQAADQANRQLSQTQSSASSAVSAANSRASDQLSQSLASMSSRISANLASAQSSASDAVSSARAAASQFAASQIQAFQADASGVRGVTSSPMQQAQSSSISTSTFAIIITVAIIGTAILTVISSCLFLRYRRKKRFSRRAGPFESNEKSFEKPIAVRGSLGSPSPRFGRSSRSRMDSFRLPSLSPLLQSKKAQREARKNIGFASSEYSGEEEEAGMTKQVANDMDNKLNDADDTQPSIFRLQKSNGVSSATTVRLIRVGSDNRKSISSMNAPKSITEPMPPPPAVIAPDQTPKTALIFTPNQPSTSTQSLLQPNAIIAQPPKAKETPPEERRVSSRSVRSNDTETPGWRPPMRLTAASANRFTFRDSSDMESNAPTPTNPSTMPQPNTYRPSLATSRQSSMLPGRASGSGGAYLNRMTSTGRPKNGAGTFATFPRTRTEPPRESMTRDSVKRESRRPRRYTKERRGKEAAGAS</sequence>
<dbReference type="EMBL" id="JAPUUL010000072">
    <property type="protein sequence ID" value="KAJ8132878.1"/>
    <property type="molecule type" value="Genomic_DNA"/>
</dbReference>